<evidence type="ECO:0000313" key="1">
    <source>
        <dbReference type="EMBL" id="KAG8060554.1"/>
    </source>
</evidence>
<sequence length="138" mass="15373">MFTRLQRSAPLTPLCSIRLYGSQHSAISHVYIVTFKPWVCCSPEPLASRRRLSHSSPFSAVRGICRLPAHELLYQGHVLGLERSYSSPTGNVHSCFWSWSDAMDKSYSAGVRATPQFFSKIRTCQRRRGAAAGGLAWG</sequence>
<organism evidence="1 2">
    <name type="scientific">Zizania palustris</name>
    <name type="common">Northern wild rice</name>
    <dbReference type="NCBI Taxonomy" id="103762"/>
    <lineage>
        <taxon>Eukaryota</taxon>
        <taxon>Viridiplantae</taxon>
        <taxon>Streptophyta</taxon>
        <taxon>Embryophyta</taxon>
        <taxon>Tracheophyta</taxon>
        <taxon>Spermatophyta</taxon>
        <taxon>Magnoliopsida</taxon>
        <taxon>Liliopsida</taxon>
        <taxon>Poales</taxon>
        <taxon>Poaceae</taxon>
        <taxon>BOP clade</taxon>
        <taxon>Oryzoideae</taxon>
        <taxon>Oryzeae</taxon>
        <taxon>Zizaniinae</taxon>
        <taxon>Zizania</taxon>
    </lineage>
</organism>
<proteinExistence type="predicted"/>
<comment type="caution">
    <text evidence="1">The sequence shown here is derived from an EMBL/GenBank/DDBJ whole genome shotgun (WGS) entry which is preliminary data.</text>
</comment>
<dbReference type="AlphaFoldDB" id="A0A8J5S4X3"/>
<keyword evidence="2" id="KW-1185">Reference proteome</keyword>
<reference evidence="1" key="2">
    <citation type="submission" date="2021-02" db="EMBL/GenBank/DDBJ databases">
        <authorList>
            <person name="Kimball J.A."/>
            <person name="Haas M.W."/>
            <person name="Macchietto M."/>
            <person name="Kono T."/>
            <person name="Duquette J."/>
            <person name="Shao M."/>
        </authorList>
    </citation>
    <scope>NUCLEOTIDE SEQUENCE</scope>
    <source>
        <tissue evidence="1">Fresh leaf tissue</tissue>
    </source>
</reference>
<gene>
    <name evidence="1" type="ORF">GUJ93_ZPchr0002g24709</name>
</gene>
<name>A0A8J5S4X3_ZIZPA</name>
<protein>
    <submittedName>
        <fullName evidence="1">Uncharacterized protein</fullName>
    </submittedName>
</protein>
<evidence type="ECO:0000313" key="2">
    <source>
        <dbReference type="Proteomes" id="UP000729402"/>
    </source>
</evidence>
<reference evidence="1" key="1">
    <citation type="journal article" date="2021" name="bioRxiv">
        <title>Whole Genome Assembly and Annotation of Northern Wild Rice, Zizania palustris L., Supports a Whole Genome Duplication in the Zizania Genus.</title>
        <authorList>
            <person name="Haas M."/>
            <person name="Kono T."/>
            <person name="Macchietto M."/>
            <person name="Millas R."/>
            <person name="McGilp L."/>
            <person name="Shao M."/>
            <person name="Duquette J."/>
            <person name="Hirsch C.N."/>
            <person name="Kimball J."/>
        </authorList>
    </citation>
    <scope>NUCLEOTIDE SEQUENCE</scope>
    <source>
        <tissue evidence="1">Fresh leaf tissue</tissue>
    </source>
</reference>
<dbReference type="Proteomes" id="UP000729402">
    <property type="component" value="Unassembled WGS sequence"/>
</dbReference>
<dbReference type="EMBL" id="JAAALK010000287">
    <property type="protein sequence ID" value="KAG8060554.1"/>
    <property type="molecule type" value="Genomic_DNA"/>
</dbReference>
<accession>A0A8J5S4X3</accession>